<gene>
    <name evidence="2" type="ORF">BS47DRAFT_1338925</name>
</gene>
<protein>
    <submittedName>
        <fullName evidence="2">Uncharacterized protein</fullName>
    </submittedName>
</protein>
<feature type="compositionally biased region" description="Polar residues" evidence="1">
    <location>
        <begin position="63"/>
        <end position="72"/>
    </location>
</feature>
<dbReference type="EMBL" id="MU128928">
    <property type="protein sequence ID" value="KAF9518024.1"/>
    <property type="molecule type" value="Genomic_DNA"/>
</dbReference>
<evidence type="ECO:0000313" key="2">
    <source>
        <dbReference type="EMBL" id="KAF9518024.1"/>
    </source>
</evidence>
<sequence>MPTRPNISCPIPDFLHRNVLNHPTQHETTYCMRNKIHREMEAAEQLTSRYQSPPYIPPLNAIIHSSSPQPRN</sequence>
<name>A0A9P6B5S3_9AGAM</name>
<evidence type="ECO:0000256" key="1">
    <source>
        <dbReference type="SAM" id="MobiDB-lite"/>
    </source>
</evidence>
<comment type="caution">
    <text evidence="2">The sequence shown here is derived from an EMBL/GenBank/DDBJ whole genome shotgun (WGS) entry which is preliminary data.</text>
</comment>
<accession>A0A9P6B5S3</accession>
<dbReference type="AlphaFoldDB" id="A0A9P6B5S3"/>
<dbReference type="Proteomes" id="UP000886523">
    <property type="component" value="Unassembled WGS sequence"/>
</dbReference>
<keyword evidence="3" id="KW-1185">Reference proteome</keyword>
<evidence type="ECO:0000313" key="3">
    <source>
        <dbReference type="Proteomes" id="UP000886523"/>
    </source>
</evidence>
<proteinExistence type="predicted"/>
<organism evidence="2 3">
    <name type="scientific">Hydnum rufescens UP504</name>
    <dbReference type="NCBI Taxonomy" id="1448309"/>
    <lineage>
        <taxon>Eukaryota</taxon>
        <taxon>Fungi</taxon>
        <taxon>Dikarya</taxon>
        <taxon>Basidiomycota</taxon>
        <taxon>Agaricomycotina</taxon>
        <taxon>Agaricomycetes</taxon>
        <taxon>Cantharellales</taxon>
        <taxon>Hydnaceae</taxon>
        <taxon>Hydnum</taxon>
    </lineage>
</organism>
<feature type="region of interest" description="Disordered" evidence="1">
    <location>
        <begin position="51"/>
        <end position="72"/>
    </location>
</feature>
<reference evidence="2" key="1">
    <citation type="journal article" date="2020" name="Nat. Commun.">
        <title>Large-scale genome sequencing of mycorrhizal fungi provides insights into the early evolution of symbiotic traits.</title>
        <authorList>
            <person name="Miyauchi S."/>
            <person name="Kiss E."/>
            <person name="Kuo A."/>
            <person name="Drula E."/>
            <person name="Kohler A."/>
            <person name="Sanchez-Garcia M."/>
            <person name="Morin E."/>
            <person name="Andreopoulos B."/>
            <person name="Barry K.W."/>
            <person name="Bonito G."/>
            <person name="Buee M."/>
            <person name="Carver A."/>
            <person name="Chen C."/>
            <person name="Cichocki N."/>
            <person name="Clum A."/>
            <person name="Culley D."/>
            <person name="Crous P.W."/>
            <person name="Fauchery L."/>
            <person name="Girlanda M."/>
            <person name="Hayes R.D."/>
            <person name="Keri Z."/>
            <person name="LaButti K."/>
            <person name="Lipzen A."/>
            <person name="Lombard V."/>
            <person name="Magnuson J."/>
            <person name="Maillard F."/>
            <person name="Murat C."/>
            <person name="Nolan M."/>
            <person name="Ohm R.A."/>
            <person name="Pangilinan J."/>
            <person name="Pereira M.F."/>
            <person name="Perotto S."/>
            <person name="Peter M."/>
            <person name="Pfister S."/>
            <person name="Riley R."/>
            <person name="Sitrit Y."/>
            <person name="Stielow J.B."/>
            <person name="Szollosi G."/>
            <person name="Zifcakova L."/>
            <person name="Stursova M."/>
            <person name="Spatafora J.W."/>
            <person name="Tedersoo L."/>
            <person name="Vaario L.M."/>
            <person name="Yamada A."/>
            <person name="Yan M."/>
            <person name="Wang P."/>
            <person name="Xu J."/>
            <person name="Bruns T."/>
            <person name="Baldrian P."/>
            <person name="Vilgalys R."/>
            <person name="Dunand C."/>
            <person name="Henrissat B."/>
            <person name="Grigoriev I.V."/>
            <person name="Hibbett D."/>
            <person name="Nagy L.G."/>
            <person name="Martin F.M."/>
        </authorList>
    </citation>
    <scope>NUCLEOTIDE SEQUENCE</scope>
    <source>
        <strain evidence="2">UP504</strain>
    </source>
</reference>